<dbReference type="EMBL" id="BPVZ01000089">
    <property type="protein sequence ID" value="GKV30922.1"/>
    <property type="molecule type" value="Genomic_DNA"/>
</dbReference>
<dbReference type="Proteomes" id="UP001054252">
    <property type="component" value="Unassembled WGS sequence"/>
</dbReference>
<proteinExistence type="predicted"/>
<comment type="caution">
    <text evidence="1">The sequence shown here is derived from an EMBL/GenBank/DDBJ whole genome shotgun (WGS) entry which is preliminary data.</text>
</comment>
<sequence length="66" mass="7745">MDEQASYRFVNGSISKVAWSKDLCHLIVMCARELNEDNLESTERQMGGRGRGLHCFLMDTYIFWKR</sequence>
<organism evidence="1 2">
    <name type="scientific">Rubroshorea leprosula</name>
    <dbReference type="NCBI Taxonomy" id="152421"/>
    <lineage>
        <taxon>Eukaryota</taxon>
        <taxon>Viridiplantae</taxon>
        <taxon>Streptophyta</taxon>
        <taxon>Embryophyta</taxon>
        <taxon>Tracheophyta</taxon>
        <taxon>Spermatophyta</taxon>
        <taxon>Magnoliopsida</taxon>
        <taxon>eudicotyledons</taxon>
        <taxon>Gunneridae</taxon>
        <taxon>Pentapetalae</taxon>
        <taxon>rosids</taxon>
        <taxon>malvids</taxon>
        <taxon>Malvales</taxon>
        <taxon>Dipterocarpaceae</taxon>
        <taxon>Rubroshorea</taxon>
    </lineage>
</organism>
<accession>A0AAV5L1G2</accession>
<name>A0AAV5L1G2_9ROSI</name>
<gene>
    <name evidence="1" type="ORF">SLEP1_g39689</name>
</gene>
<dbReference type="AlphaFoldDB" id="A0AAV5L1G2"/>
<keyword evidence="2" id="KW-1185">Reference proteome</keyword>
<protein>
    <submittedName>
        <fullName evidence="1">Uncharacterized protein</fullName>
    </submittedName>
</protein>
<reference evidence="1 2" key="1">
    <citation type="journal article" date="2021" name="Commun. Biol.">
        <title>The genome of Shorea leprosula (Dipterocarpaceae) highlights the ecological relevance of drought in aseasonal tropical rainforests.</title>
        <authorList>
            <person name="Ng K.K.S."/>
            <person name="Kobayashi M.J."/>
            <person name="Fawcett J.A."/>
            <person name="Hatakeyama M."/>
            <person name="Paape T."/>
            <person name="Ng C.H."/>
            <person name="Ang C.C."/>
            <person name="Tnah L.H."/>
            <person name="Lee C.T."/>
            <person name="Nishiyama T."/>
            <person name="Sese J."/>
            <person name="O'Brien M.J."/>
            <person name="Copetti D."/>
            <person name="Mohd Noor M.I."/>
            <person name="Ong R.C."/>
            <person name="Putra M."/>
            <person name="Sireger I.Z."/>
            <person name="Indrioko S."/>
            <person name="Kosugi Y."/>
            <person name="Izuno A."/>
            <person name="Isagi Y."/>
            <person name="Lee S.L."/>
            <person name="Shimizu K.K."/>
        </authorList>
    </citation>
    <scope>NUCLEOTIDE SEQUENCE [LARGE SCALE GENOMIC DNA]</scope>
    <source>
        <strain evidence="1">214</strain>
    </source>
</reference>
<evidence type="ECO:0000313" key="1">
    <source>
        <dbReference type="EMBL" id="GKV30922.1"/>
    </source>
</evidence>
<evidence type="ECO:0000313" key="2">
    <source>
        <dbReference type="Proteomes" id="UP001054252"/>
    </source>
</evidence>